<sequence length="679" mass="81091">MTNLSKKNINQQIKSQKEEQKQNINNIDTDNLLQNIKNSEKLYKLGKDGELKVKKSLYEQIMSIHSHSLFRKSFIIVILIHLLLIIIPYTENTVFKMPEFINKVFSLFFDLWPFVKWTMGENGEYNLHKLVFKGLEISLMLLYVVDLLPKIIVWKKPFWWKLTNTIIIAMMVLQVPLTMRELDNNENDMQRIKFRIFSIGLSFILLCEILSIREQKSIRLKRIQNVLSQQKEQHNQLRKAKQQNQENLFITKKRNPNELPEIAWCEIVKHDKPGDCWIVAFGYVYDISDYVKNHPGGDIIYDGAGGECTHMWMAHHPQYLLDQGIPEQYKVGRVRDHDDFYNYEGNFYRELKLMMEKKIPKENRRNHWQLFVKGIIWFSLYIYCFYWYLTTLSVWSMICLAFSQGQVGINIQHDGNHIAYSNSKFSYLMGYTLDLIFSSSVIYRRSHDFGHHGCVNHYELDRAFDTSYPLIRLHNMQSRQWFHKYQHIYSWFVYGLVNWGDLMGTFDELEWLSNFPARRGFIQKKYVIGQYLTKIVWFCMMVVYPSYQFGFIAATKMVFFWMIVMSYSYATFFLVNHWTDESEFTDNSDVYNSNWGTLQVRNSTNFGLNNKFWLHLSGGLNLQIEHHLFPTLAHTRLPEIQEMVQEYCKKNNVRYFAYSNMFTAMYGHYKYLKKLGQQE</sequence>
<dbReference type="GO" id="GO:0016020">
    <property type="term" value="C:membrane"/>
    <property type="evidence" value="ECO:0007669"/>
    <property type="project" value="TreeGrafter"/>
</dbReference>
<dbReference type="OrthoDB" id="260091at2759"/>
<dbReference type="PANTHER" id="PTHR19353">
    <property type="entry name" value="FATTY ACID DESATURASE 2"/>
    <property type="match status" value="1"/>
</dbReference>
<dbReference type="InterPro" id="IPR018506">
    <property type="entry name" value="Cyt_B5_heme-BS"/>
</dbReference>
<feature type="compositionally biased region" description="Low complexity" evidence="5">
    <location>
        <begin position="1"/>
        <end position="14"/>
    </location>
</feature>
<evidence type="ECO:0000259" key="7">
    <source>
        <dbReference type="PROSITE" id="PS50255"/>
    </source>
</evidence>
<gene>
    <name evidence="8" type="ORF">PPERSA_06773</name>
</gene>
<keyword evidence="1" id="KW-0349">Heme</keyword>
<evidence type="ECO:0000256" key="1">
    <source>
        <dbReference type="ARBA" id="ARBA00022617"/>
    </source>
</evidence>
<feature type="region of interest" description="Disordered" evidence="5">
    <location>
        <begin position="1"/>
        <end position="21"/>
    </location>
</feature>
<feature type="transmembrane region" description="Helical" evidence="6">
    <location>
        <begin position="559"/>
        <end position="578"/>
    </location>
</feature>
<keyword evidence="6" id="KW-1133">Transmembrane helix</keyword>
<feature type="transmembrane region" description="Helical" evidence="6">
    <location>
        <begin position="130"/>
        <end position="149"/>
    </location>
</feature>
<evidence type="ECO:0000256" key="4">
    <source>
        <dbReference type="SAM" id="Coils"/>
    </source>
</evidence>
<dbReference type="EMBL" id="LDAU01000110">
    <property type="protein sequence ID" value="KRX05139.1"/>
    <property type="molecule type" value="Genomic_DNA"/>
</dbReference>
<dbReference type="SMART" id="SM01117">
    <property type="entry name" value="Cyt-b5"/>
    <property type="match status" value="1"/>
</dbReference>
<feature type="transmembrane region" description="Helical" evidence="6">
    <location>
        <begin position="192"/>
        <end position="212"/>
    </location>
</feature>
<reference evidence="8 9" key="1">
    <citation type="journal article" date="2015" name="Sci. Rep.">
        <title>Genome of the facultative scuticociliatosis pathogen Pseudocohnilembus persalinus provides insight into its virulence through horizontal gene transfer.</title>
        <authorList>
            <person name="Xiong J."/>
            <person name="Wang G."/>
            <person name="Cheng J."/>
            <person name="Tian M."/>
            <person name="Pan X."/>
            <person name="Warren A."/>
            <person name="Jiang C."/>
            <person name="Yuan D."/>
            <person name="Miao W."/>
        </authorList>
    </citation>
    <scope>NUCLEOTIDE SEQUENCE [LARGE SCALE GENOMIC DNA]</scope>
    <source>
        <strain evidence="8">36N120E</strain>
    </source>
</reference>
<feature type="transmembrane region" description="Helical" evidence="6">
    <location>
        <begin position="425"/>
        <end position="443"/>
    </location>
</feature>
<feature type="domain" description="Cytochrome b5 heme-binding" evidence="7">
    <location>
        <begin position="259"/>
        <end position="335"/>
    </location>
</feature>
<dbReference type="OMA" id="CLYYYIN"/>
<dbReference type="GO" id="GO:0042759">
    <property type="term" value="P:long-chain fatty acid biosynthetic process"/>
    <property type="evidence" value="ECO:0007669"/>
    <property type="project" value="UniProtKB-ARBA"/>
</dbReference>
<feature type="coiled-coil region" evidence="4">
    <location>
        <begin position="213"/>
        <end position="247"/>
    </location>
</feature>
<dbReference type="GO" id="GO:0006636">
    <property type="term" value="P:unsaturated fatty acid biosynthetic process"/>
    <property type="evidence" value="ECO:0007669"/>
    <property type="project" value="UniProtKB-ARBA"/>
</dbReference>
<organism evidence="8 9">
    <name type="scientific">Pseudocohnilembus persalinus</name>
    <name type="common">Ciliate</name>
    <dbReference type="NCBI Taxonomy" id="266149"/>
    <lineage>
        <taxon>Eukaryota</taxon>
        <taxon>Sar</taxon>
        <taxon>Alveolata</taxon>
        <taxon>Ciliophora</taxon>
        <taxon>Intramacronucleata</taxon>
        <taxon>Oligohymenophorea</taxon>
        <taxon>Scuticociliatia</taxon>
        <taxon>Philasterida</taxon>
        <taxon>Pseudocohnilembidae</taxon>
        <taxon>Pseudocohnilembus</taxon>
    </lineage>
</organism>
<dbReference type="InterPro" id="IPR012171">
    <property type="entry name" value="Fatty_acid_desaturase"/>
</dbReference>
<evidence type="ECO:0000256" key="2">
    <source>
        <dbReference type="ARBA" id="ARBA00022723"/>
    </source>
</evidence>
<feature type="transmembrane region" description="Helical" evidence="6">
    <location>
        <begin position="69"/>
        <end position="89"/>
    </location>
</feature>
<proteinExistence type="predicted"/>
<keyword evidence="6" id="KW-0812">Transmembrane</keyword>
<evidence type="ECO:0000313" key="8">
    <source>
        <dbReference type="EMBL" id="KRX05139.1"/>
    </source>
</evidence>
<dbReference type="Gene3D" id="3.10.120.10">
    <property type="entry name" value="Cytochrome b5-like heme/steroid binding domain"/>
    <property type="match status" value="1"/>
</dbReference>
<dbReference type="PANTHER" id="PTHR19353:SF19">
    <property type="entry name" value="DELTA(5) FATTY ACID DESATURASE C-RELATED"/>
    <property type="match status" value="1"/>
</dbReference>
<dbReference type="InterPro" id="IPR005804">
    <property type="entry name" value="FA_desaturase_dom"/>
</dbReference>
<evidence type="ECO:0000256" key="6">
    <source>
        <dbReference type="SAM" id="Phobius"/>
    </source>
</evidence>
<dbReference type="InterPro" id="IPR036400">
    <property type="entry name" value="Cyt_B5-like_heme/steroid_sf"/>
</dbReference>
<keyword evidence="6" id="KW-0472">Membrane</keyword>
<evidence type="ECO:0000256" key="3">
    <source>
        <dbReference type="ARBA" id="ARBA00023004"/>
    </source>
</evidence>
<comment type="caution">
    <text evidence="8">The sequence shown here is derived from an EMBL/GenBank/DDBJ whole genome shotgun (WGS) entry which is preliminary data.</text>
</comment>
<dbReference type="Pfam" id="PF00487">
    <property type="entry name" value="FA_desaturase"/>
    <property type="match status" value="1"/>
</dbReference>
<dbReference type="InterPro" id="IPR001199">
    <property type="entry name" value="Cyt_B5-like_heme/steroid-bd"/>
</dbReference>
<keyword evidence="9" id="KW-1185">Reference proteome</keyword>
<dbReference type="SUPFAM" id="SSF55856">
    <property type="entry name" value="Cytochrome b5-like heme/steroid binding domain"/>
    <property type="match status" value="1"/>
</dbReference>
<dbReference type="InParanoid" id="A0A0V0QS57"/>
<dbReference type="GO" id="GO:0046872">
    <property type="term" value="F:metal ion binding"/>
    <property type="evidence" value="ECO:0007669"/>
    <property type="project" value="UniProtKB-KW"/>
</dbReference>
<evidence type="ECO:0000313" key="9">
    <source>
        <dbReference type="Proteomes" id="UP000054937"/>
    </source>
</evidence>
<dbReference type="GO" id="GO:0016717">
    <property type="term" value="F:oxidoreductase activity, acting on paired donors, with oxidation of a pair of donors resulting in the reduction of molecular oxygen to two molecules of water"/>
    <property type="evidence" value="ECO:0007669"/>
    <property type="project" value="TreeGrafter"/>
</dbReference>
<evidence type="ECO:0000256" key="5">
    <source>
        <dbReference type="SAM" id="MobiDB-lite"/>
    </source>
</evidence>
<dbReference type="AlphaFoldDB" id="A0A0V0QS57"/>
<dbReference type="Proteomes" id="UP000054937">
    <property type="component" value="Unassembled WGS sequence"/>
</dbReference>
<dbReference type="Pfam" id="PF00173">
    <property type="entry name" value="Cyt-b5"/>
    <property type="match status" value="1"/>
</dbReference>
<keyword evidence="2" id="KW-0479">Metal-binding</keyword>
<keyword evidence="4" id="KW-0175">Coiled coil</keyword>
<name>A0A0V0QS57_PSEPJ</name>
<dbReference type="PROSITE" id="PS00191">
    <property type="entry name" value="CYTOCHROME_B5_1"/>
    <property type="match status" value="1"/>
</dbReference>
<protein>
    <submittedName>
        <fullName evidence="8">Cytochrome b5-like heme/steroid binding domain</fullName>
    </submittedName>
</protein>
<feature type="transmembrane region" description="Helical" evidence="6">
    <location>
        <begin position="526"/>
        <end position="547"/>
    </location>
</feature>
<keyword evidence="3" id="KW-0408">Iron</keyword>
<feature type="transmembrane region" description="Helical" evidence="6">
    <location>
        <begin position="370"/>
        <end position="389"/>
    </location>
</feature>
<dbReference type="PROSITE" id="PS50255">
    <property type="entry name" value="CYTOCHROME_B5_2"/>
    <property type="match status" value="1"/>
</dbReference>
<dbReference type="GO" id="GO:0020037">
    <property type="term" value="F:heme binding"/>
    <property type="evidence" value="ECO:0007669"/>
    <property type="project" value="InterPro"/>
</dbReference>
<feature type="transmembrane region" description="Helical" evidence="6">
    <location>
        <begin position="158"/>
        <end position="177"/>
    </location>
</feature>
<dbReference type="CDD" id="cd03506">
    <property type="entry name" value="Delta6-FADS-like"/>
    <property type="match status" value="1"/>
</dbReference>
<accession>A0A0V0QS57</accession>